<dbReference type="GO" id="GO:0004571">
    <property type="term" value="F:mannosyl-oligosaccharide 1,2-alpha-mannosidase activity"/>
    <property type="evidence" value="ECO:0007669"/>
    <property type="project" value="InterPro"/>
</dbReference>
<dbReference type="PRINTS" id="PR00747">
    <property type="entry name" value="GLYHDRLASE47"/>
</dbReference>
<dbReference type="EC" id="3.2.1.-" evidence="9"/>
<comment type="similarity">
    <text evidence="3 9">Belongs to the glycosyl hydrolase 47 family.</text>
</comment>
<evidence type="ECO:0000256" key="4">
    <source>
        <dbReference type="ARBA" id="ARBA00022801"/>
    </source>
</evidence>
<dbReference type="SUPFAM" id="SSF48225">
    <property type="entry name" value="Seven-hairpin glycosidases"/>
    <property type="match status" value="1"/>
</dbReference>
<dbReference type="GO" id="GO:0005509">
    <property type="term" value="F:calcium ion binding"/>
    <property type="evidence" value="ECO:0007669"/>
    <property type="project" value="InterPro"/>
</dbReference>
<feature type="disulfide bond" evidence="8">
    <location>
        <begin position="385"/>
        <end position="422"/>
    </location>
</feature>
<gene>
    <name evidence="10" type="ORF">PCOS0759_LOCUS5683</name>
</gene>
<evidence type="ECO:0000256" key="9">
    <source>
        <dbReference type="RuleBase" id="RU361193"/>
    </source>
</evidence>
<dbReference type="GO" id="GO:0005783">
    <property type="term" value="C:endoplasmic reticulum"/>
    <property type="evidence" value="ECO:0007669"/>
    <property type="project" value="TreeGrafter"/>
</dbReference>
<dbReference type="PANTHER" id="PTHR11742">
    <property type="entry name" value="MANNOSYL-OLIGOSACCHARIDE ALPHA-1,2-MANNOSIDASE-RELATED"/>
    <property type="match status" value="1"/>
</dbReference>
<evidence type="ECO:0000256" key="1">
    <source>
        <dbReference type="ARBA" id="ARBA00001913"/>
    </source>
</evidence>
<sequence length="558" mass="64282">MSMKPKHLLILGLTVLILFNASILFSRFSSKSPSSSASRQRHYELQTNEHPSLDVPSIFVEKMEGLEDEDQLREQINQNNAQTTPGIIGGDESSARKEKIREAFIHAFQNGYMKHAFPRDELLPISGGGYSPWISSHTQGMALSAIDALDTMWIMGYRKLFKDTVRRVVHHWETQSWPNGKISLFETVIRIIGGLVSAYELSHEKPLLDLAQKVADRIMPAFSNQPPYNLPSCQINLLTQHHSCPHWTENTLILSEFSTIQVELIRLSELTQNSQYKVAADRVTEFLRANPPRADGLYYVQLDTRSPVWRSKHVTLGMWGDSTYEYFLKQWILTGGKDESHWDMYEKALNGIIDKLVVKSNKSGLVYIQEIRGDMPVNKMEHLVCFAGGMFALGAFQRKRLRGTYENYNRDMQLAKDFTKTCYETYKRMPSGLGPETTKWNVDSTNDFIVGINKYVLRPETVESLFYLWKITGEPMYKDWMWGIFEAIEKHCKTPAGYCSVKNVDTHEPEKVDQMHSYFLAETLKYMYLTFEEADVLPLTEWVFNTEAHPLRIQVDPK</sequence>
<keyword evidence="4 9" id="KW-0378">Hydrolase</keyword>
<comment type="cofactor">
    <cofactor evidence="1 7">
        <name>Ca(2+)</name>
        <dbReference type="ChEBI" id="CHEBI:29108"/>
    </cofactor>
</comment>
<evidence type="ECO:0000256" key="2">
    <source>
        <dbReference type="ARBA" id="ARBA00004922"/>
    </source>
</evidence>
<organism evidence="10">
    <name type="scientific">Percolomonas cosmopolitus</name>
    <dbReference type="NCBI Taxonomy" id="63605"/>
    <lineage>
        <taxon>Eukaryota</taxon>
        <taxon>Discoba</taxon>
        <taxon>Heterolobosea</taxon>
        <taxon>Tetramitia</taxon>
        <taxon>Eutetramitia</taxon>
        <taxon>Percolomonadidae</taxon>
        <taxon>Percolomonas</taxon>
    </lineage>
</organism>
<evidence type="ECO:0000256" key="7">
    <source>
        <dbReference type="PIRSR" id="PIRSR601382-2"/>
    </source>
</evidence>
<dbReference type="EMBL" id="HBGD01006809">
    <property type="protein sequence ID" value="CAD9082443.1"/>
    <property type="molecule type" value="Transcribed_RNA"/>
</dbReference>
<comment type="pathway">
    <text evidence="2">Protein modification; protein glycosylation.</text>
</comment>
<evidence type="ECO:0000313" key="10">
    <source>
        <dbReference type="EMBL" id="CAD9082443.1"/>
    </source>
</evidence>
<dbReference type="Pfam" id="PF01532">
    <property type="entry name" value="Glyco_hydro_47"/>
    <property type="match status" value="1"/>
</dbReference>
<dbReference type="AlphaFoldDB" id="A0A7S1PHI2"/>
<name>A0A7S1PHI2_9EUKA</name>
<keyword evidence="5 8" id="KW-1015">Disulfide bond</keyword>
<evidence type="ECO:0000256" key="3">
    <source>
        <dbReference type="ARBA" id="ARBA00007658"/>
    </source>
</evidence>
<dbReference type="InterPro" id="IPR036026">
    <property type="entry name" value="Seven-hairpin_glycosidases"/>
</dbReference>
<keyword evidence="9" id="KW-0326">Glycosidase</keyword>
<dbReference type="InterPro" id="IPR050749">
    <property type="entry name" value="Glycosyl_Hydrolase_47"/>
</dbReference>
<dbReference type="InterPro" id="IPR001382">
    <property type="entry name" value="Glyco_hydro_47"/>
</dbReference>
<evidence type="ECO:0000256" key="6">
    <source>
        <dbReference type="PIRSR" id="PIRSR601382-1"/>
    </source>
</evidence>
<feature type="active site" evidence="6">
    <location>
        <position position="321"/>
    </location>
</feature>
<accession>A0A7S1PHI2</accession>
<feature type="active site" evidence="6">
    <location>
        <position position="460"/>
    </location>
</feature>
<dbReference type="Gene3D" id="1.50.10.10">
    <property type="match status" value="1"/>
</dbReference>
<protein>
    <recommendedName>
        <fullName evidence="9">alpha-1,2-Mannosidase</fullName>
        <ecNumber evidence="9">3.2.1.-</ecNumber>
    </recommendedName>
</protein>
<feature type="binding site" evidence="7">
    <location>
        <position position="546"/>
    </location>
    <ligand>
        <name>Ca(2+)</name>
        <dbReference type="ChEBI" id="CHEBI:29108"/>
    </ligand>
</feature>
<proteinExistence type="inferred from homology"/>
<evidence type="ECO:0000256" key="8">
    <source>
        <dbReference type="PIRSR" id="PIRSR601382-3"/>
    </source>
</evidence>
<evidence type="ECO:0000256" key="5">
    <source>
        <dbReference type="ARBA" id="ARBA00023157"/>
    </source>
</evidence>
<feature type="active site" description="Proton donor" evidence="6">
    <location>
        <position position="436"/>
    </location>
</feature>
<dbReference type="PANTHER" id="PTHR11742:SF6">
    <property type="entry name" value="MANNOSYL-OLIGOSACCHARIDE ALPHA-1,2-MANNOSIDASE IA-RELATED"/>
    <property type="match status" value="1"/>
</dbReference>
<keyword evidence="7" id="KW-0106">Calcium</keyword>
<feature type="active site" description="Proton donor" evidence="6">
    <location>
        <position position="186"/>
    </location>
</feature>
<dbReference type="GO" id="GO:0005975">
    <property type="term" value="P:carbohydrate metabolic process"/>
    <property type="evidence" value="ECO:0007669"/>
    <property type="project" value="InterPro"/>
</dbReference>
<dbReference type="InterPro" id="IPR012341">
    <property type="entry name" value="6hp_glycosidase-like_sf"/>
</dbReference>
<keyword evidence="7" id="KW-0479">Metal-binding</keyword>
<reference evidence="10" key="1">
    <citation type="submission" date="2021-01" db="EMBL/GenBank/DDBJ databases">
        <authorList>
            <person name="Corre E."/>
            <person name="Pelletier E."/>
            <person name="Niang G."/>
            <person name="Scheremetjew M."/>
            <person name="Finn R."/>
            <person name="Kale V."/>
            <person name="Holt S."/>
            <person name="Cochrane G."/>
            <person name="Meng A."/>
            <person name="Brown T."/>
            <person name="Cohen L."/>
        </authorList>
    </citation>
    <scope>NUCLEOTIDE SEQUENCE</scope>
    <source>
        <strain evidence="10">WS</strain>
    </source>
</reference>
<dbReference type="GO" id="GO:0000139">
    <property type="term" value="C:Golgi membrane"/>
    <property type="evidence" value="ECO:0007669"/>
    <property type="project" value="TreeGrafter"/>
</dbReference>